<evidence type="ECO:0000256" key="8">
    <source>
        <dbReference type="SAM" id="Phobius"/>
    </source>
</evidence>
<evidence type="ECO:0000256" key="7">
    <source>
        <dbReference type="SAM" id="Coils"/>
    </source>
</evidence>
<dbReference type="InterPro" id="IPR052702">
    <property type="entry name" value="MscS-like_channel"/>
</dbReference>
<evidence type="ECO:0000256" key="1">
    <source>
        <dbReference type="ARBA" id="ARBA00004651"/>
    </source>
</evidence>
<feature type="transmembrane region" description="Helical" evidence="8">
    <location>
        <begin position="485"/>
        <end position="503"/>
    </location>
</feature>
<protein>
    <submittedName>
        <fullName evidence="12">Mechanosensitive ion channel domain-containing protein</fullName>
    </submittedName>
</protein>
<dbReference type="EMBL" id="JBHSSW010000028">
    <property type="protein sequence ID" value="MFC6199293.1"/>
    <property type="molecule type" value="Genomic_DNA"/>
</dbReference>
<evidence type="ECO:0000256" key="9">
    <source>
        <dbReference type="SAM" id="SignalP"/>
    </source>
</evidence>
<evidence type="ECO:0000256" key="6">
    <source>
        <dbReference type="ARBA" id="ARBA00023136"/>
    </source>
</evidence>
<feature type="domain" description="Mechanosensitive ion channel MscS C-terminal" evidence="11">
    <location>
        <begin position="685"/>
        <end position="768"/>
    </location>
</feature>
<feature type="transmembrane region" description="Helical" evidence="8">
    <location>
        <begin position="595"/>
        <end position="624"/>
    </location>
</feature>
<accession>A0ABW1SDD6</accession>
<dbReference type="SUPFAM" id="SSF82861">
    <property type="entry name" value="Mechanosensitive channel protein MscS (YggB), transmembrane region"/>
    <property type="match status" value="1"/>
</dbReference>
<keyword evidence="13" id="KW-1185">Reference proteome</keyword>
<evidence type="ECO:0000256" key="4">
    <source>
        <dbReference type="ARBA" id="ARBA00022692"/>
    </source>
</evidence>
<feature type="coiled-coil region" evidence="7">
    <location>
        <begin position="55"/>
        <end position="132"/>
    </location>
</feature>
<dbReference type="RefSeq" id="WP_377380221.1">
    <property type="nucleotide sequence ID" value="NZ_JBHSSW010000028.1"/>
</dbReference>
<name>A0ABW1SDD6_9PROT</name>
<dbReference type="Gene3D" id="2.30.30.60">
    <property type="match status" value="1"/>
</dbReference>
<keyword evidence="4 8" id="KW-0812">Transmembrane</keyword>
<dbReference type="Pfam" id="PF00924">
    <property type="entry name" value="MS_channel_2nd"/>
    <property type="match status" value="1"/>
</dbReference>
<dbReference type="PANTHER" id="PTHR30347:SF1">
    <property type="entry name" value="MECHANOSENSITIVE CHANNEL MSCK"/>
    <property type="match status" value="1"/>
</dbReference>
<feature type="transmembrane region" description="Helical" evidence="8">
    <location>
        <begin position="238"/>
        <end position="258"/>
    </location>
</feature>
<evidence type="ECO:0000313" key="13">
    <source>
        <dbReference type="Proteomes" id="UP001596303"/>
    </source>
</evidence>
<comment type="subcellular location">
    <subcellularLocation>
        <location evidence="1">Cell membrane</location>
        <topology evidence="1">Multi-pass membrane protein</topology>
    </subcellularLocation>
</comment>
<comment type="similarity">
    <text evidence="2">Belongs to the MscS (TC 1.A.23) family.</text>
</comment>
<keyword evidence="9" id="KW-0732">Signal</keyword>
<dbReference type="Proteomes" id="UP001596303">
    <property type="component" value="Unassembled WGS sequence"/>
</dbReference>
<dbReference type="SUPFAM" id="SSF82689">
    <property type="entry name" value="Mechanosensitive channel protein MscS (YggB), C-terminal domain"/>
    <property type="match status" value="1"/>
</dbReference>
<keyword evidence="7" id="KW-0175">Coiled coil</keyword>
<comment type="caution">
    <text evidence="12">The sequence shown here is derived from an EMBL/GenBank/DDBJ whole genome shotgun (WGS) entry which is preliminary data.</text>
</comment>
<dbReference type="InterPro" id="IPR023408">
    <property type="entry name" value="MscS_beta-dom_sf"/>
</dbReference>
<evidence type="ECO:0000256" key="3">
    <source>
        <dbReference type="ARBA" id="ARBA00022475"/>
    </source>
</evidence>
<feature type="signal peptide" evidence="9">
    <location>
        <begin position="1"/>
        <end position="25"/>
    </location>
</feature>
<feature type="chain" id="PRO_5045496751" evidence="9">
    <location>
        <begin position="26"/>
        <end position="795"/>
    </location>
</feature>
<feature type="transmembrane region" description="Helical" evidence="8">
    <location>
        <begin position="196"/>
        <end position="217"/>
    </location>
</feature>
<feature type="transmembrane region" description="Helical" evidence="8">
    <location>
        <begin position="425"/>
        <end position="441"/>
    </location>
</feature>
<dbReference type="PANTHER" id="PTHR30347">
    <property type="entry name" value="POTASSIUM CHANNEL RELATED"/>
    <property type="match status" value="1"/>
</dbReference>
<dbReference type="Gene3D" id="1.10.287.1260">
    <property type="match status" value="1"/>
</dbReference>
<feature type="domain" description="Mechanosensitive ion channel MscS" evidence="10">
    <location>
        <begin position="612"/>
        <end position="678"/>
    </location>
</feature>
<dbReference type="InterPro" id="IPR049278">
    <property type="entry name" value="MS_channel_C"/>
</dbReference>
<organism evidence="12 13">
    <name type="scientific">Ponticaulis profundi</name>
    <dbReference type="NCBI Taxonomy" id="2665222"/>
    <lineage>
        <taxon>Bacteria</taxon>
        <taxon>Pseudomonadati</taxon>
        <taxon>Pseudomonadota</taxon>
        <taxon>Alphaproteobacteria</taxon>
        <taxon>Hyphomonadales</taxon>
        <taxon>Hyphomonadaceae</taxon>
        <taxon>Ponticaulis</taxon>
    </lineage>
</organism>
<dbReference type="InterPro" id="IPR006686">
    <property type="entry name" value="MscS_channel_CS"/>
</dbReference>
<proteinExistence type="inferred from homology"/>
<feature type="transmembrane region" description="Helical" evidence="8">
    <location>
        <begin position="523"/>
        <end position="545"/>
    </location>
</feature>
<evidence type="ECO:0000259" key="10">
    <source>
        <dbReference type="Pfam" id="PF00924"/>
    </source>
</evidence>
<reference evidence="13" key="1">
    <citation type="journal article" date="2019" name="Int. J. Syst. Evol. Microbiol.">
        <title>The Global Catalogue of Microorganisms (GCM) 10K type strain sequencing project: providing services to taxonomists for standard genome sequencing and annotation.</title>
        <authorList>
            <consortium name="The Broad Institute Genomics Platform"/>
            <consortium name="The Broad Institute Genome Sequencing Center for Infectious Disease"/>
            <person name="Wu L."/>
            <person name="Ma J."/>
        </authorList>
    </citation>
    <scope>NUCLEOTIDE SEQUENCE [LARGE SCALE GENOMIC DNA]</scope>
    <source>
        <strain evidence="13">CGMCC-1.15741</strain>
    </source>
</reference>
<evidence type="ECO:0000256" key="5">
    <source>
        <dbReference type="ARBA" id="ARBA00022989"/>
    </source>
</evidence>
<keyword evidence="5 8" id="KW-1133">Transmembrane helix</keyword>
<feature type="transmembrane region" description="Helical" evidence="8">
    <location>
        <begin position="566"/>
        <end position="589"/>
    </location>
</feature>
<dbReference type="Pfam" id="PF21082">
    <property type="entry name" value="MS_channel_3rd"/>
    <property type="match status" value="1"/>
</dbReference>
<dbReference type="InterPro" id="IPR011066">
    <property type="entry name" value="MscS_channel_C_sf"/>
</dbReference>
<dbReference type="InterPro" id="IPR011014">
    <property type="entry name" value="MscS_channel_TM-2"/>
</dbReference>
<dbReference type="Gene3D" id="3.30.70.100">
    <property type="match status" value="1"/>
</dbReference>
<feature type="transmembrane region" description="Helical" evidence="8">
    <location>
        <begin position="318"/>
        <end position="343"/>
    </location>
</feature>
<evidence type="ECO:0000259" key="11">
    <source>
        <dbReference type="Pfam" id="PF21082"/>
    </source>
</evidence>
<sequence length="795" mass="88150">MPFLRLAQVTILLICLALFTQAGFADVTGLTNQVEQQTERISEQAGNLTEEEADLTAISNRLVKERSTAQSLEKELRQRHLELRENLSWLGDESEGEADRITRQRETLTADIDALKTAIDQVDRNLAETNRLISVISEIRHRNQFRRLLERNSLPISPSVWSIATEELGRVIQISSNDIRSWWQARLESAGLARTLLTLLGGLAFGIIMIIPVRNWVHRRFVSRLSTFKPTPARKLRMAAFRIILKSLPALIGGFVIYQILSMSGAIPVTAQSFALSIWYGFIFIMLVDGASVAVFSPADPEWRILNINSSNARLVRMLLLTIAVVIALDNALSIAGQVLFGLPEALHSLRLAITSWILAGLTLLLIRKPLWSAGKSEDGTVTYAANGGMLRVARFIMFVAAAGAILVALFGYTDLAHFIQLQQYKIAILIVLIFAVRMILREAAQWTMSRFASSKHESTETITDPDSTTSEEPSLWLDLSIDTIVFLCAIPLLMLVIGFNALDLMTMGSRFADGFEIAGQRFSPVQIGIAILAFTLLMTLTRFVQRLMDKRIFSRTRLDIGVENSLKTLIGYVGLVIAFMTGVSMLGFDLSNLALVAGALSVGIGFGLQSIVNNFVSGLILLFERPIKVGDWVITNSGEGIVKKISVRSTEIETFDRSSILVPNSELISSSVTNWTHKNTLGRVTVPVGVAYKEDPERIMEILSGIPEMVDIVLNEPPAVIVFNGFGDSSLDFEIRAYIPDVSQSLKARTAIRVAIFKAFRDAEVEIPFPQRDLHLRDVDRSVGTMFNKKPEDD</sequence>
<feature type="transmembrane region" description="Helical" evidence="8">
    <location>
        <begin position="393"/>
        <end position="413"/>
    </location>
</feature>
<evidence type="ECO:0000313" key="12">
    <source>
        <dbReference type="EMBL" id="MFC6199293.1"/>
    </source>
</evidence>
<dbReference type="SUPFAM" id="SSF50182">
    <property type="entry name" value="Sm-like ribonucleoproteins"/>
    <property type="match status" value="1"/>
</dbReference>
<dbReference type="PROSITE" id="PS01246">
    <property type="entry name" value="UPF0003"/>
    <property type="match status" value="1"/>
</dbReference>
<dbReference type="InterPro" id="IPR010920">
    <property type="entry name" value="LSM_dom_sf"/>
</dbReference>
<feature type="transmembrane region" description="Helical" evidence="8">
    <location>
        <begin position="349"/>
        <end position="367"/>
    </location>
</feature>
<dbReference type="InterPro" id="IPR006685">
    <property type="entry name" value="MscS_channel_2nd"/>
</dbReference>
<keyword evidence="6 8" id="KW-0472">Membrane</keyword>
<evidence type="ECO:0000256" key="2">
    <source>
        <dbReference type="ARBA" id="ARBA00008017"/>
    </source>
</evidence>
<feature type="transmembrane region" description="Helical" evidence="8">
    <location>
        <begin position="278"/>
        <end position="297"/>
    </location>
</feature>
<gene>
    <name evidence="12" type="ORF">ACFQDM_14495</name>
</gene>
<keyword evidence="3" id="KW-1003">Cell membrane</keyword>